<protein>
    <submittedName>
        <fullName evidence="7">Peptidase S8/S53 domain-containing protein</fullName>
    </submittedName>
</protein>
<reference evidence="7" key="1">
    <citation type="submission" date="2022-11" db="UniProtKB">
        <authorList>
            <consortium name="WormBaseParasite"/>
        </authorList>
    </citation>
    <scope>IDENTIFICATION</scope>
</reference>
<dbReference type="InterPro" id="IPR034182">
    <property type="entry name" value="Kexin/furin"/>
</dbReference>
<comment type="caution">
    <text evidence="4">Lacks conserved residue(s) required for the propagation of feature annotation.</text>
</comment>
<dbReference type="PROSITE" id="PS00137">
    <property type="entry name" value="SUBTILASE_HIS"/>
    <property type="match status" value="1"/>
</dbReference>
<dbReference type="GO" id="GO:0016486">
    <property type="term" value="P:peptide hormone processing"/>
    <property type="evidence" value="ECO:0007669"/>
    <property type="project" value="TreeGrafter"/>
</dbReference>
<dbReference type="PROSITE" id="PS00136">
    <property type="entry name" value="SUBTILASE_ASP"/>
    <property type="match status" value="1"/>
</dbReference>
<dbReference type="InterPro" id="IPR015500">
    <property type="entry name" value="Peptidase_S8_subtilisin-rel"/>
</dbReference>
<dbReference type="PANTHER" id="PTHR42884:SF3">
    <property type="entry name" value="FURIN-LIKE PROTEASE 1, ISOFORMS 1_1-X_2"/>
    <property type="match status" value="1"/>
</dbReference>
<feature type="domain" description="Peptidase S8/S53" evidence="5">
    <location>
        <begin position="55"/>
        <end position="259"/>
    </location>
</feature>
<keyword evidence="6" id="KW-1185">Reference proteome</keyword>
<evidence type="ECO:0000313" key="6">
    <source>
        <dbReference type="Proteomes" id="UP000887565"/>
    </source>
</evidence>
<dbReference type="SUPFAM" id="SSF52743">
    <property type="entry name" value="Subtilisin-like"/>
    <property type="match status" value="1"/>
</dbReference>
<dbReference type="Proteomes" id="UP000887565">
    <property type="component" value="Unplaced"/>
</dbReference>
<dbReference type="PROSITE" id="PS51892">
    <property type="entry name" value="SUBTILASE"/>
    <property type="match status" value="1"/>
</dbReference>
<evidence type="ECO:0000256" key="1">
    <source>
        <dbReference type="ARBA" id="ARBA00022670"/>
    </source>
</evidence>
<comment type="similarity">
    <text evidence="4">Belongs to the peptidase S8 family.</text>
</comment>
<dbReference type="InterPro" id="IPR000209">
    <property type="entry name" value="Peptidase_S8/S53_dom"/>
</dbReference>
<dbReference type="CDD" id="cd04059">
    <property type="entry name" value="Peptidases_S8_Protein_convertases_Kexins_Furin-like"/>
    <property type="match status" value="1"/>
</dbReference>
<evidence type="ECO:0000256" key="4">
    <source>
        <dbReference type="PROSITE-ProRule" id="PRU01240"/>
    </source>
</evidence>
<dbReference type="WBParaSite" id="nRc.2.0.1.t12025-RA">
    <property type="protein sequence ID" value="nRc.2.0.1.t12025-RA"/>
    <property type="gene ID" value="nRc.2.0.1.g12025"/>
</dbReference>
<keyword evidence="1" id="KW-0645">Protease</keyword>
<dbReference type="PANTHER" id="PTHR42884">
    <property type="entry name" value="PROPROTEIN CONVERTASE SUBTILISIN/KEXIN-RELATED"/>
    <property type="match status" value="1"/>
</dbReference>
<dbReference type="GO" id="GO:0000139">
    <property type="term" value="C:Golgi membrane"/>
    <property type="evidence" value="ECO:0007669"/>
    <property type="project" value="TreeGrafter"/>
</dbReference>
<dbReference type="GO" id="GO:0005802">
    <property type="term" value="C:trans-Golgi network"/>
    <property type="evidence" value="ECO:0007669"/>
    <property type="project" value="TreeGrafter"/>
</dbReference>
<dbReference type="PRINTS" id="PR00723">
    <property type="entry name" value="SUBTILISIN"/>
</dbReference>
<name>A0A915ICW7_ROMCU</name>
<evidence type="ECO:0000313" key="7">
    <source>
        <dbReference type="WBParaSite" id="nRc.2.0.1.t12025-RA"/>
    </source>
</evidence>
<keyword evidence="2" id="KW-0378">Hydrolase</keyword>
<accession>A0A915ICW7</accession>
<dbReference type="InterPro" id="IPR036852">
    <property type="entry name" value="Peptidase_S8/S53_dom_sf"/>
</dbReference>
<proteinExistence type="inferred from homology"/>
<keyword evidence="3" id="KW-0720">Serine protease</keyword>
<dbReference type="AlphaFoldDB" id="A0A915ICW7"/>
<dbReference type="InterPro" id="IPR022398">
    <property type="entry name" value="Peptidase_S8_His-AS"/>
</dbReference>
<dbReference type="Gene3D" id="3.40.50.200">
    <property type="entry name" value="Peptidase S8/S53 domain"/>
    <property type="match status" value="1"/>
</dbReference>
<sequence length="270" mass="29088">MKPKLPPQKCALSQCKNSTVNQNLYPNDPEWKNMWYLSDQFSHNVKEAWSLGVTGKDVVVTILDDGLEITHPDIKQNYDPRASYDVNDNDNDPTPRYLASADNKHGTRCAGEVAAVYNNSMCIVGVAHGARIGGIKMLDGDVTDVIEAASLSHNKQHVDIYSASWGPDDDGKSLDGPAKLASLAFKQGVEQGRGGLGSIFVWASGNGGVNMDSCNCDGYTNSIYTLSISSATERGLVPWYSEACSSTMAATYSSGAPDERQIVSSIVQKL</sequence>
<dbReference type="GO" id="GO:0004252">
    <property type="term" value="F:serine-type endopeptidase activity"/>
    <property type="evidence" value="ECO:0007669"/>
    <property type="project" value="InterPro"/>
</dbReference>
<organism evidence="6 7">
    <name type="scientific">Romanomermis culicivorax</name>
    <name type="common">Nematode worm</name>
    <dbReference type="NCBI Taxonomy" id="13658"/>
    <lineage>
        <taxon>Eukaryota</taxon>
        <taxon>Metazoa</taxon>
        <taxon>Ecdysozoa</taxon>
        <taxon>Nematoda</taxon>
        <taxon>Enoplea</taxon>
        <taxon>Dorylaimia</taxon>
        <taxon>Mermithida</taxon>
        <taxon>Mermithoidea</taxon>
        <taxon>Mermithidae</taxon>
        <taxon>Romanomermis</taxon>
    </lineage>
</organism>
<evidence type="ECO:0000259" key="5">
    <source>
        <dbReference type="Pfam" id="PF00082"/>
    </source>
</evidence>
<evidence type="ECO:0000256" key="2">
    <source>
        <dbReference type="ARBA" id="ARBA00022801"/>
    </source>
</evidence>
<evidence type="ECO:0000256" key="3">
    <source>
        <dbReference type="ARBA" id="ARBA00022825"/>
    </source>
</evidence>
<dbReference type="Pfam" id="PF00082">
    <property type="entry name" value="Peptidase_S8"/>
    <property type="match status" value="1"/>
</dbReference>
<dbReference type="OMA" id="AYVENTR"/>
<dbReference type="InterPro" id="IPR023827">
    <property type="entry name" value="Peptidase_S8_Asp-AS"/>
</dbReference>